<protein>
    <submittedName>
        <fullName evidence="2">Uncharacterized protein</fullName>
    </submittedName>
</protein>
<dbReference type="AlphaFoldDB" id="A0A4S8MFV8"/>
<feature type="compositionally biased region" description="Low complexity" evidence="1">
    <location>
        <begin position="126"/>
        <end position="144"/>
    </location>
</feature>
<feature type="compositionally biased region" description="Basic residues" evidence="1">
    <location>
        <begin position="20"/>
        <end position="36"/>
    </location>
</feature>
<name>A0A4S8MFV8_DENBC</name>
<sequence>MPKTRSKSAAERSTQTRARSPMHPRPPAKGRSKAKTRSTPATINASPPNNVDGHESQSLARPKPRKRSKKVTGLTTDGEEMNLPPDQPASEQVEHNALNEEEMNLPPDQSASEQVERSALSPQQNLLSTKPPSHHSSPTPLAAAQHVDLSNPAAVQESESANDSPISCVEALQIIRDYALYQAEFLTSCRSAQVLADEP</sequence>
<keyword evidence="3" id="KW-1185">Reference proteome</keyword>
<evidence type="ECO:0000313" key="2">
    <source>
        <dbReference type="EMBL" id="THV01533.1"/>
    </source>
</evidence>
<organism evidence="2 3">
    <name type="scientific">Dendrothele bispora (strain CBS 962.96)</name>
    <dbReference type="NCBI Taxonomy" id="1314807"/>
    <lineage>
        <taxon>Eukaryota</taxon>
        <taxon>Fungi</taxon>
        <taxon>Dikarya</taxon>
        <taxon>Basidiomycota</taxon>
        <taxon>Agaricomycotina</taxon>
        <taxon>Agaricomycetes</taxon>
        <taxon>Agaricomycetidae</taxon>
        <taxon>Agaricales</taxon>
        <taxon>Agaricales incertae sedis</taxon>
        <taxon>Dendrothele</taxon>
    </lineage>
</organism>
<proteinExistence type="predicted"/>
<accession>A0A4S8MFV8</accession>
<feature type="region of interest" description="Disordered" evidence="1">
    <location>
        <begin position="1"/>
        <end position="165"/>
    </location>
</feature>
<reference evidence="2 3" key="1">
    <citation type="journal article" date="2019" name="Nat. Ecol. Evol.">
        <title>Megaphylogeny resolves global patterns of mushroom evolution.</title>
        <authorList>
            <person name="Varga T."/>
            <person name="Krizsan K."/>
            <person name="Foldi C."/>
            <person name="Dima B."/>
            <person name="Sanchez-Garcia M."/>
            <person name="Sanchez-Ramirez S."/>
            <person name="Szollosi G.J."/>
            <person name="Szarkandi J.G."/>
            <person name="Papp V."/>
            <person name="Albert L."/>
            <person name="Andreopoulos W."/>
            <person name="Angelini C."/>
            <person name="Antonin V."/>
            <person name="Barry K.W."/>
            <person name="Bougher N.L."/>
            <person name="Buchanan P."/>
            <person name="Buyck B."/>
            <person name="Bense V."/>
            <person name="Catcheside P."/>
            <person name="Chovatia M."/>
            <person name="Cooper J."/>
            <person name="Damon W."/>
            <person name="Desjardin D."/>
            <person name="Finy P."/>
            <person name="Geml J."/>
            <person name="Haridas S."/>
            <person name="Hughes K."/>
            <person name="Justo A."/>
            <person name="Karasinski D."/>
            <person name="Kautmanova I."/>
            <person name="Kiss B."/>
            <person name="Kocsube S."/>
            <person name="Kotiranta H."/>
            <person name="LaButti K.M."/>
            <person name="Lechner B.E."/>
            <person name="Liimatainen K."/>
            <person name="Lipzen A."/>
            <person name="Lukacs Z."/>
            <person name="Mihaltcheva S."/>
            <person name="Morgado L.N."/>
            <person name="Niskanen T."/>
            <person name="Noordeloos M.E."/>
            <person name="Ohm R.A."/>
            <person name="Ortiz-Santana B."/>
            <person name="Ovrebo C."/>
            <person name="Racz N."/>
            <person name="Riley R."/>
            <person name="Savchenko A."/>
            <person name="Shiryaev A."/>
            <person name="Soop K."/>
            <person name="Spirin V."/>
            <person name="Szebenyi C."/>
            <person name="Tomsovsky M."/>
            <person name="Tulloss R.E."/>
            <person name="Uehling J."/>
            <person name="Grigoriev I.V."/>
            <person name="Vagvolgyi C."/>
            <person name="Papp T."/>
            <person name="Martin F.M."/>
            <person name="Miettinen O."/>
            <person name="Hibbett D.S."/>
            <person name="Nagy L.G."/>
        </authorList>
    </citation>
    <scope>NUCLEOTIDE SEQUENCE [LARGE SCALE GENOMIC DNA]</scope>
    <source>
        <strain evidence="2 3">CBS 962.96</strain>
    </source>
</reference>
<feature type="compositionally biased region" description="Polar residues" evidence="1">
    <location>
        <begin position="37"/>
        <end position="49"/>
    </location>
</feature>
<dbReference type="EMBL" id="ML179088">
    <property type="protein sequence ID" value="THV01533.1"/>
    <property type="molecule type" value="Genomic_DNA"/>
</dbReference>
<evidence type="ECO:0000256" key="1">
    <source>
        <dbReference type="SAM" id="MobiDB-lite"/>
    </source>
</evidence>
<gene>
    <name evidence="2" type="ORF">K435DRAFT_793254</name>
</gene>
<evidence type="ECO:0000313" key="3">
    <source>
        <dbReference type="Proteomes" id="UP000297245"/>
    </source>
</evidence>
<dbReference type="Proteomes" id="UP000297245">
    <property type="component" value="Unassembled WGS sequence"/>
</dbReference>